<reference evidence="1 2" key="1">
    <citation type="journal article" date="2019" name="Int. J. Syst. Evol. Microbiol.">
        <title>The Global Catalogue of Microorganisms (GCM) 10K type strain sequencing project: providing services to taxonomists for standard genome sequencing and annotation.</title>
        <authorList>
            <consortium name="The Broad Institute Genomics Platform"/>
            <consortium name="The Broad Institute Genome Sequencing Center for Infectious Disease"/>
            <person name="Wu L."/>
            <person name="Ma J."/>
        </authorList>
    </citation>
    <scope>NUCLEOTIDE SEQUENCE [LARGE SCALE GENOMIC DNA]</scope>
    <source>
        <strain evidence="1 2">JCM 12393</strain>
    </source>
</reference>
<sequence>MPAGGWPLRVVDGALDFLAARIDHPEPVSDTVRTVTGRPARTLREWAVEHAGHFR</sequence>
<dbReference type="EMBL" id="BAAAKJ010000235">
    <property type="protein sequence ID" value="GAA1401084.1"/>
    <property type="molecule type" value="Genomic_DNA"/>
</dbReference>
<dbReference type="RefSeq" id="WP_344338267.1">
    <property type="nucleotide sequence ID" value="NZ_BAAAKJ010000235.1"/>
</dbReference>
<gene>
    <name evidence="1" type="ORF">GCM10009639_42890</name>
</gene>
<protein>
    <submittedName>
        <fullName evidence="1">Uncharacterized protein</fullName>
    </submittedName>
</protein>
<proteinExistence type="predicted"/>
<organism evidence="1 2">
    <name type="scientific">Kitasatospora putterlickiae</name>
    <dbReference type="NCBI Taxonomy" id="221725"/>
    <lineage>
        <taxon>Bacteria</taxon>
        <taxon>Bacillati</taxon>
        <taxon>Actinomycetota</taxon>
        <taxon>Actinomycetes</taxon>
        <taxon>Kitasatosporales</taxon>
        <taxon>Streptomycetaceae</taxon>
        <taxon>Kitasatospora</taxon>
    </lineage>
</organism>
<evidence type="ECO:0000313" key="2">
    <source>
        <dbReference type="Proteomes" id="UP001499863"/>
    </source>
</evidence>
<dbReference type="Proteomes" id="UP001499863">
    <property type="component" value="Unassembled WGS sequence"/>
</dbReference>
<name>A0ABN1YDV6_9ACTN</name>
<keyword evidence="2" id="KW-1185">Reference proteome</keyword>
<comment type="caution">
    <text evidence="1">The sequence shown here is derived from an EMBL/GenBank/DDBJ whole genome shotgun (WGS) entry which is preliminary data.</text>
</comment>
<evidence type="ECO:0000313" key="1">
    <source>
        <dbReference type="EMBL" id="GAA1401084.1"/>
    </source>
</evidence>
<accession>A0ABN1YDV6</accession>